<evidence type="ECO:0000313" key="2">
    <source>
        <dbReference type="EMBL" id="KAG2387980.1"/>
    </source>
</evidence>
<sequence length="354" mass="40756">MRGLDDFEKWVLIMCTSSIICLEVIMAANSSHRIHYNTSFNVGYILWVLCDDLQSRISHRSYFYKQSKLISDCMIRLSDKLSDDLMECSVDIDRRMLDYLCGLDLEFSHVVEGSHLFYPKVKLENVILPDTQKQLIVDTVSNFEKFKKVRKQLGFEDIITYGNSIVMLFYGASGTGKTLTSNALANYIGKKMLLVNFSNMSEQKGDILKYVFREAKINDALLFFDECDQFFESRKKSNSDVTALLTEIEKFDGLIVLATNRQYELDEAMYRRITLAVEFKSPDSLLRKQIWRKHIPSRAQLAEDVDFDQLSLDFEITGGLIKNAILTALSFAVARDAQNQLYAMLIFTKHANFN</sequence>
<dbReference type="InterPro" id="IPR054472">
    <property type="entry name" value="WHD"/>
</dbReference>
<accession>A0AA88GSB8</accession>
<dbReference type="InterPro" id="IPR027417">
    <property type="entry name" value="P-loop_NTPase"/>
</dbReference>
<protein>
    <recommendedName>
        <fullName evidence="1">AAA+ ATPase domain-containing protein</fullName>
    </recommendedName>
</protein>
<dbReference type="Pfam" id="PF00004">
    <property type="entry name" value="AAA"/>
    <property type="match status" value="1"/>
</dbReference>
<proteinExistence type="predicted"/>
<dbReference type="Gene3D" id="3.40.50.300">
    <property type="entry name" value="P-loop containing nucleotide triphosphate hydrolases"/>
    <property type="match status" value="1"/>
</dbReference>
<dbReference type="RefSeq" id="XP_044551972.1">
    <property type="nucleotide sequence ID" value="XM_044698361.1"/>
</dbReference>
<dbReference type="AlphaFoldDB" id="A0AA88GSB8"/>
<gene>
    <name evidence="2" type="ORF">C9374_000830</name>
</gene>
<name>A0AA88GSB8_NAELO</name>
<comment type="caution">
    <text evidence="2">The sequence shown here is derived from an EMBL/GenBank/DDBJ whole genome shotgun (WGS) entry which is preliminary data.</text>
</comment>
<dbReference type="InterPro" id="IPR003959">
    <property type="entry name" value="ATPase_AAA_core"/>
</dbReference>
<evidence type="ECO:0000313" key="3">
    <source>
        <dbReference type="Proteomes" id="UP000816034"/>
    </source>
</evidence>
<organism evidence="2 3">
    <name type="scientific">Naegleria lovaniensis</name>
    <name type="common">Amoeba</name>
    <dbReference type="NCBI Taxonomy" id="51637"/>
    <lineage>
        <taxon>Eukaryota</taxon>
        <taxon>Discoba</taxon>
        <taxon>Heterolobosea</taxon>
        <taxon>Tetramitia</taxon>
        <taxon>Eutetramitia</taxon>
        <taxon>Vahlkampfiidae</taxon>
        <taxon>Naegleria</taxon>
    </lineage>
</organism>
<dbReference type="SMART" id="SM00382">
    <property type="entry name" value="AAA"/>
    <property type="match status" value="1"/>
</dbReference>
<dbReference type="EMBL" id="PYSW02000011">
    <property type="protein sequence ID" value="KAG2387980.1"/>
    <property type="molecule type" value="Genomic_DNA"/>
</dbReference>
<dbReference type="InterPro" id="IPR003593">
    <property type="entry name" value="AAA+_ATPase"/>
</dbReference>
<dbReference type="PANTHER" id="PTHR46411:SF3">
    <property type="entry name" value="AAA+ ATPASE DOMAIN-CONTAINING PROTEIN"/>
    <property type="match status" value="1"/>
</dbReference>
<dbReference type="SUPFAM" id="SSF52540">
    <property type="entry name" value="P-loop containing nucleoside triphosphate hydrolases"/>
    <property type="match status" value="1"/>
</dbReference>
<dbReference type="Proteomes" id="UP000816034">
    <property type="component" value="Unassembled WGS sequence"/>
</dbReference>
<dbReference type="GeneID" id="68093286"/>
<reference evidence="2 3" key="1">
    <citation type="journal article" date="2018" name="BMC Genomics">
        <title>The genome of Naegleria lovaniensis, the basis for a comparative approach to unravel pathogenicity factors of the human pathogenic amoeba N. fowleri.</title>
        <authorList>
            <person name="Liechti N."/>
            <person name="Schurch N."/>
            <person name="Bruggmann R."/>
            <person name="Wittwer M."/>
        </authorList>
    </citation>
    <scope>NUCLEOTIDE SEQUENCE [LARGE SCALE GENOMIC DNA]</scope>
    <source>
        <strain evidence="2 3">ATCC 30569</strain>
    </source>
</reference>
<dbReference type="PANTHER" id="PTHR46411">
    <property type="entry name" value="FAMILY ATPASE, PUTATIVE-RELATED"/>
    <property type="match status" value="1"/>
</dbReference>
<feature type="domain" description="AAA+ ATPase" evidence="1">
    <location>
        <begin position="163"/>
        <end position="283"/>
    </location>
</feature>
<evidence type="ECO:0000259" key="1">
    <source>
        <dbReference type="SMART" id="SM00382"/>
    </source>
</evidence>
<dbReference type="GO" id="GO:0016887">
    <property type="term" value="F:ATP hydrolysis activity"/>
    <property type="evidence" value="ECO:0007669"/>
    <property type="project" value="InterPro"/>
</dbReference>
<dbReference type="GO" id="GO:0005524">
    <property type="term" value="F:ATP binding"/>
    <property type="evidence" value="ECO:0007669"/>
    <property type="project" value="InterPro"/>
</dbReference>
<dbReference type="CDD" id="cd19481">
    <property type="entry name" value="RecA-like_protease"/>
    <property type="match status" value="1"/>
</dbReference>
<dbReference type="Pfam" id="PF22977">
    <property type="entry name" value="WHD"/>
    <property type="match status" value="1"/>
</dbReference>
<keyword evidence="3" id="KW-1185">Reference proteome</keyword>